<dbReference type="InterPro" id="IPR007111">
    <property type="entry name" value="NACHT_NTPase"/>
</dbReference>
<feature type="domain" description="NACHT" evidence="1">
    <location>
        <begin position="110"/>
        <end position="252"/>
    </location>
</feature>
<evidence type="ECO:0000313" key="4">
    <source>
        <dbReference type="Proteomes" id="UP000464657"/>
    </source>
</evidence>
<proteinExistence type="predicted"/>
<accession>A0A7L4ZN90</accession>
<dbReference type="EMBL" id="CP019288">
    <property type="protein sequence ID" value="QHI37970.1"/>
    <property type="molecule type" value="Genomic_DNA"/>
</dbReference>
<gene>
    <name evidence="3" type="ORF">IMCC3317_33530</name>
</gene>
<reference evidence="3 4" key="1">
    <citation type="journal article" date="2013" name="Int. J. Syst. Evol. Microbiol.">
        <title>Kordia antarctica sp. nov., isolated from Antarctic seawater.</title>
        <authorList>
            <person name="Baek K."/>
            <person name="Choi A."/>
            <person name="Kang I."/>
            <person name="Lee K."/>
            <person name="Cho J.C."/>
        </authorList>
    </citation>
    <scope>NUCLEOTIDE SEQUENCE [LARGE SCALE GENOMIC DNA]</scope>
    <source>
        <strain evidence="3 4">IMCC3317</strain>
    </source>
</reference>
<evidence type="ECO:0000259" key="2">
    <source>
        <dbReference type="Pfam" id="PF22711"/>
    </source>
</evidence>
<keyword evidence="4" id="KW-1185">Reference proteome</keyword>
<dbReference type="RefSeq" id="WP_160130549.1">
    <property type="nucleotide sequence ID" value="NZ_CP019288.1"/>
</dbReference>
<evidence type="ECO:0000259" key="1">
    <source>
        <dbReference type="Pfam" id="PF05729"/>
    </source>
</evidence>
<dbReference type="SUPFAM" id="SSF52540">
    <property type="entry name" value="P-loop containing nucleoside triphosphate hydrolases"/>
    <property type="match status" value="1"/>
</dbReference>
<feature type="domain" description="Short NACHT-associated C-terminal" evidence="2">
    <location>
        <begin position="451"/>
        <end position="642"/>
    </location>
</feature>
<dbReference type="OrthoDB" id="1488560at2"/>
<sequence>MDTSQELLIANLVYPIVKDLVLPKIQAVFKKNPKISVKKESVEEQLNLYLTQRYTKFLTIDTLVFPNMQTALEILYQPLTISCWEGVIGENIAIKIDSYPKELLPNYARVIIEDTAGMGKSTITKKLFQSIIEQKAGIPVLIELSQIKKKNSILKEIQNQMSPIGKKLSQDILLKLINEGNFIFLFDGYDEIALDDRDFTIKELHRFIEKAGDNYFLITSRPEDSLTSFGDFQKFHVNPLKNEEAYELLEKYDTYGHNKIAESLIEQLEESDDSLQEYLSNPFLVSLLYKSYEYKKDIPVKKTQFYQKVYDALFEAHDLSKVGYLKREKYSKLHTDDFERVLRYIGFFTSKANKIEYDKNSIIQFIEKAKRQTTDLKFKASDYLKDLLKTVPLFKKEGNNYKWAHKSLQDYFAAKFIWIDAKESRIDILIKIFHDEQNQRFYNVLLLYFELDRKGFEHTILKLLLIEFKKFIHDHDHYNYLSKEEHKIERIEKTFAKESIVIMISKASDYKKGASDVYRKYVKKTNKLNSFTEDQSAQLYKSQNPNRYIFTVITYNIYLAVILRLINEVYPNLTRKHFSTEYISTICKIREGNIYTLDDKRSNVLNKEENFKFVNDVIGNSNSRRSLKYYECLSKLKELEKNDSEAEKNELLDWKY</sequence>
<organism evidence="3 4">
    <name type="scientific">Kordia antarctica</name>
    <dbReference type="NCBI Taxonomy" id="1218801"/>
    <lineage>
        <taxon>Bacteria</taxon>
        <taxon>Pseudomonadati</taxon>
        <taxon>Bacteroidota</taxon>
        <taxon>Flavobacteriia</taxon>
        <taxon>Flavobacteriales</taxon>
        <taxon>Flavobacteriaceae</taxon>
        <taxon>Kordia</taxon>
    </lineage>
</organism>
<dbReference type="Pfam" id="PF22711">
    <property type="entry name" value="SNaCT5"/>
    <property type="match status" value="1"/>
</dbReference>
<dbReference type="PANTHER" id="PTHR46844:SF1">
    <property type="entry name" value="SLR5058 PROTEIN"/>
    <property type="match status" value="1"/>
</dbReference>
<dbReference type="AlphaFoldDB" id="A0A7L4ZN90"/>
<dbReference type="Proteomes" id="UP000464657">
    <property type="component" value="Chromosome"/>
</dbReference>
<protein>
    <recommendedName>
        <fullName evidence="5">NACHT domain-containing protein</fullName>
    </recommendedName>
</protein>
<dbReference type="PANTHER" id="PTHR46844">
    <property type="entry name" value="SLR5058 PROTEIN"/>
    <property type="match status" value="1"/>
</dbReference>
<dbReference type="InterPro" id="IPR055036">
    <property type="entry name" value="SNaCT5"/>
</dbReference>
<dbReference type="Gene3D" id="3.40.50.300">
    <property type="entry name" value="P-loop containing nucleotide triphosphate hydrolases"/>
    <property type="match status" value="1"/>
</dbReference>
<dbReference type="InterPro" id="IPR027417">
    <property type="entry name" value="P-loop_NTPase"/>
</dbReference>
<evidence type="ECO:0008006" key="5">
    <source>
        <dbReference type="Google" id="ProtNLM"/>
    </source>
</evidence>
<dbReference type="KEGG" id="kan:IMCC3317_33530"/>
<evidence type="ECO:0000313" key="3">
    <source>
        <dbReference type="EMBL" id="QHI37970.1"/>
    </source>
</evidence>
<name>A0A7L4ZN90_9FLAO</name>
<dbReference type="Pfam" id="PF05729">
    <property type="entry name" value="NACHT"/>
    <property type="match status" value="1"/>
</dbReference>